<sequence>MVFLSAMKLPIPHLAKRPTARISYCIHTTLLRRYASQDQPAHRPPINHNSSGNSRHRDNNSGYRQNNFRHNNNNNTNQGRNNNNNGNYDNYSHSHGPNNQKSVARYTHQPRQKWMNVNPSRASINIYKHNLLLVQYCSAVLLLRTQGILLNPFHPLLRTALQRHQETYEIGYFFHLHTSSKLVTGKQSSVRKGIRGKVRAAWEQVLTKRGYDVKTGRFTGHLKPGFDQSKGHIILPDLRGTISINPSEACSNAPFPDVLAACEAGLDAVLKCKHRNMTLEEWMKPANLWRFYDWKRRDLLNKYMTLGHGFGQSNRASQIFKSALIGLRNGKADIRMNGKRTAEGGYLVELDGETFDLAPLNPVKNQNQNQNQDQDQNKGQTHTPEKQDFNDENSKLFQEAFEQGDATMEGFFGGDGSEDDGFGSGDLDWGLEDIEPEGNSQLDKAKSSQPQPKYLDDF</sequence>
<gene>
    <name evidence="2" type="ORF">TWF730_008177</name>
</gene>
<feature type="compositionally biased region" description="Low complexity" evidence="1">
    <location>
        <begin position="365"/>
        <end position="374"/>
    </location>
</feature>
<comment type="caution">
    <text evidence="2">The sequence shown here is derived from an EMBL/GenBank/DDBJ whole genome shotgun (WGS) entry which is preliminary data.</text>
</comment>
<evidence type="ECO:0000313" key="3">
    <source>
        <dbReference type="Proteomes" id="UP001373714"/>
    </source>
</evidence>
<evidence type="ECO:0000313" key="2">
    <source>
        <dbReference type="EMBL" id="KAK6353750.1"/>
    </source>
</evidence>
<feature type="compositionally biased region" description="Low complexity" evidence="1">
    <location>
        <begin position="62"/>
        <end position="91"/>
    </location>
</feature>
<reference evidence="2 3" key="1">
    <citation type="submission" date="2019-10" db="EMBL/GenBank/DDBJ databases">
        <authorList>
            <person name="Palmer J.M."/>
        </authorList>
    </citation>
    <scope>NUCLEOTIDE SEQUENCE [LARGE SCALE GENOMIC DNA]</scope>
    <source>
        <strain evidence="2 3">TWF730</strain>
    </source>
</reference>
<feature type="region of interest" description="Disordered" evidence="1">
    <location>
        <begin position="404"/>
        <end position="458"/>
    </location>
</feature>
<feature type="compositionally biased region" description="Polar residues" evidence="1">
    <location>
        <begin position="438"/>
        <end position="451"/>
    </location>
</feature>
<keyword evidence="3" id="KW-1185">Reference proteome</keyword>
<dbReference type="Proteomes" id="UP001373714">
    <property type="component" value="Unassembled WGS sequence"/>
</dbReference>
<accession>A0AAV9V4L3</accession>
<protein>
    <submittedName>
        <fullName evidence="2">Uncharacterized protein</fullName>
    </submittedName>
</protein>
<organism evidence="2 3">
    <name type="scientific">Orbilia blumenaviensis</name>
    <dbReference type="NCBI Taxonomy" id="1796055"/>
    <lineage>
        <taxon>Eukaryota</taxon>
        <taxon>Fungi</taxon>
        <taxon>Dikarya</taxon>
        <taxon>Ascomycota</taxon>
        <taxon>Pezizomycotina</taxon>
        <taxon>Orbiliomycetes</taxon>
        <taxon>Orbiliales</taxon>
        <taxon>Orbiliaceae</taxon>
        <taxon>Orbilia</taxon>
    </lineage>
</organism>
<dbReference type="EMBL" id="JAVHNS010000005">
    <property type="protein sequence ID" value="KAK6353750.1"/>
    <property type="molecule type" value="Genomic_DNA"/>
</dbReference>
<evidence type="ECO:0000256" key="1">
    <source>
        <dbReference type="SAM" id="MobiDB-lite"/>
    </source>
</evidence>
<feature type="compositionally biased region" description="Polar residues" evidence="1">
    <location>
        <begin position="93"/>
        <end position="102"/>
    </location>
</feature>
<feature type="region of interest" description="Disordered" evidence="1">
    <location>
        <begin position="36"/>
        <end position="102"/>
    </location>
</feature>
<dbReference type="AlphaFoldDB" id="A0AAV9V4L3"/>
<name>A0AAV9V4L3_9PEZI</name>
<feature type="region of interest" description="Disordered" evidence="1">
    <location>
        <begin position="357"/>
        <end position="389"/>
    </location>
</feature>
<proteinExistence type="predicted"/>